<dbReference type="InterPro" id="IPR036236">
    <property type="entry name" value="Znf_C2H2_sf"/>
</dbReference>
<name>A0A3P9AAL7_ESOLU</name>
<evidence type="ECO:0000256" key="2">
    <source>
        <dbReference type="ARBA" id="ARBA00006991"/>
    </source>
</evidence>
<keyword evidence="15" id="KW-1185">Reference proteome</keyword>
<dbReference type="GO" id="GO:0000981">
    <property type="term" value="F:DNA-binding transcription factor activity, RNA polymerase II-specific"/>
    <property type="evidence" value="ECO:0007669"/>
    <property type="project" value="TreeGrafter"/>
</dbReference>
<feature type="domain" description="C2H2-type" evidence="13">
    <location>
        <begin position="313"/>
        <end position="340"/>
    </location>
</feature>
<dbReference type="PANTHER" id="PTHR14003:SF23">
    <property type="entry name" value="ZINC FINGER PROTEIN 143"/>
    <property type="match status" value="1"/>
</dbReference>
<reference evidence="15" key="1">
    <citation type="journal article" date="2014" name="PLoS ONE">
        <title>The genome and linkage map of the northern pike (Esox lucius): conserved synteny revealed between the salmonid sister group and the Neoteleostei.</title>
        <authorList>
            <person name="Rondeau E.B."/>
            <person name="Minkley D.R."/>
            <person name="Leong J.S."/>
            <person name="Messmer A.M."/>
            <person name="Jantzen J.R."/>
            <person name="von Schalburg K.R."/>
            <person name="Lemon C."/>
            <person name="Bird N.H."/>
            <person name="Koop B.F."/>
        </authorList>
    </citation>
    <scope>NUCLEOTIDE SEQUENCE</scope>
</reference>
<dbReference type="GeneTree" id="ENSGT00940000154308"/>
<dbReference type="GO" id="GO:0005667">
    <property type="term" value="C:transcription regulator complex"/>
    <property type="evidence" value="ECO:0007669"/>
    <property type="project" value="TreeGrafter"/>
</dbReference>
<reference evidence="14" key="2">
    <citation type="submission" date="2020-02" db="EMBL/GenBank/DDBJ databases">
        <title>Esox lucius (northern pike) genome, fEsoLuc1, primary haplotype.</title>
        <authorList>
            <person name="Myers G."/>
            <person name="Karagic N."/>
            <person name="Meyer A."/>
            <person name="Pippel M."/>
            <person name="Reichard M."/>
            <person name="Winkler S."/>
            <person name="Tracey A."/>
            <person name="Sims Y."/>
            <person name="Howe K."/>
            <person name="Rhie A."/>
            <person name="Formenti G."/>
            <person name="Durbin R."/>
            <person name="Fedrigo O."/>
            <person name="Jarvis E.D."/>
        </authorList>
    </citation>
    <scope>NUCLEOTIDE SEQUENCE [LARGE SCALE GENOMIC DNA]</scope>
</reference>
<comment type="subcellular location">
    <subcellularLocation>
        <location evidence="1">Nucleus</location>
    </subcellularLocation>
</comment>
<evidence type="ECO:0000313" key="15">
    <source>
        <dbReference type="Proteomes" id="UP000265140"/>
    </source>
</evidence>
<comment type="similarity">
    <text evidence="2">Belongs to the krueppel C2H2-type zinc-finger protein family.</text>
</comment>
<gene>
    <name evidence="14" type="primary">ZNF200</name>
</gene>
<keyword evidence="3" id="KW-0479">Metal-binding</keyword>
<keyword evidence="7" id="KW-0805">Transcription regulation</keyword>
<feature type="domain" description="C2H2-type" evidence="13">
    <location>
        <begin position="285"/>
        <end position="312"/>
    </location>
</feature>
<reference evidence="14" key="3">
    <citation type="submission" date="2025-08" db="UniProtKB">
        <authorList>
            <consortium name="Ensembl"/>
        </authorList>
    </citation>
    <scope>IDENTIFICATION</scope>
</reference>
<dbReference type="GO" id="GO:0000785">
    <property type="term" value="C:chromatin"/>
    <property type="evidence" value="ECO:0007669"/>
    <property type="project" value="TreeGrafter"/>
</dbReference>
<feature type="domain" description="C2H2-type" evidence="13">
    <location>
        <begin position="257"/>
        <end position="284"/>
    </location>
</feature>
<keyword evidence="6" id="KW-0862">Zinc</keyword>
<evidence type="ECO:0000256" key="3">
    <source>
        <dbReference type="ARBA" id="ARBA00022723"/>
    </source>
</evidence>
<evidence type="ECO:0000256" key="8">
    <source>
        <dbReference type="ARBA" id="ARBA00023125"/>
    </source>
</evidence>
<dbReference type="GO" id="GO:0031519">
    <property type="term" value="C:PcG protein complex"/>
    <property type="evidence" value="ECO:0007669"/>
    <property type="project" value="TreeGrafter"/>
</dbReference>
<dbReference type="FunFam" id="3.30.160.60:FF:001156">
    <property type="entry name" value="Zinc finger protein 407"/>
    <property type="match status" value="1"/>
</dbReference>
<dbReference type="GO" id="GO:0000978">
    <property type="term" value="F:RNA polymerase II cis-regulatory region sequence-specific DNA binding"/>
    <property type="evidence" value="ECO:0007669"/>
    <property type="project" value="TreeGrafter"/>
</dbReference>
<evidence type="ECO:0000256" key="10">
    <source>
        <dbReference type="ARBA" id="ARBA00023242"/>
    </source>
</evidence>
<feature type="compositionally biased region" description="Pro residues" evidence="12">
    <location>
        <begin position="164"/>
        <end position="173"/>
    </location>
</feature>
<dbReference type="PROSITE" id="PS50157">
    <property type="entry name" value="ZINC_FINGER_C2H2_2"/>
    <property type="match status" value="6"/>
</dbReference>
<evidence type="ECO:0000256" key="7">
    <source>
        <dbReference type="ARBA" id="ARBA00023015"/>
    </source>
</evidence>
<dbReference type="PROSITE" id="PS00028">
    <property type="entry name" value="ZINC_FINGER_C2H2_1"/>
    <property type="match status" value="4"/>
</dbReference>
<dbReference type="InterPro" id="IPR013087">
    <property type="entry name" value="Znf_C2H2_type"/>
</dbReference>
<dbReference type="Pfam" id="PF00096">
    <property type="entry name" value="zf-C2H2"/>
    <property type="match status" value="3"/>
</dbReference>
<dbReference type="FunFam" id="3.30.160.60:FF:000100">
    <property type="entry name" value="Zinc finger 45-like"/>
    <property type="match status" value="1"/>
</dbReference>
<dbReference type="GO" id="GO:0008270">
    <property type="term" value="F:zinc ion binding"/>
    <property type="evidence" value="ECO:0007669"/>
    <property type="project" value="UniProtKB-KW"/>
</dbReference>
<evidence type="ECO:0000256" key="1">
    <source>
        <dbReference type="ARBA" id="ARBA00004123"/>
    </source>
</evidence>
<dbReference type="InParanoid" id="A0A3P9AAL7"/>
<evidence type="ECO:0000256" key="12">
    <source>
        <dbReference type="SAM" id="MobiDB-lite"/>
    </source>
</evidence>
<keyword evidence="8" id="KW-0238">DNA-binding</keyword>
<evidence type="ECO:0000256" key="9">
    <source>
        <dbReference type="ARBA" id="ARBA00023163"/>
    </source>
</evidence>
<dbReference type="SMART" id="SM00355">
    <property type="entry name" value="ZnF_C2H2"/>
    <property type="match status" value="6"/>
</dbReference>
<keyword evidence="4" id="KW-0677">Repeat</keyword>
<dbReference type="OMA" id="KSRWIED"/>
<dbReference type="Bgee" id="ENSELUG00000017783">
    <property type="expression patterns" value="Expressed in ovary and 14 other cell types or tissues"/>
</dbReference>
<evidence type="ECO:0000256" key="4">
    <source>
        <dbReference type="ARBA" id="ARBA00022737"/>
    </source>
</evidence>
<reference evidence="14" key="4">
    <citation type="submission" date="2025-09" db="UniProtKB">
        <authorList>
            <consortium name="Ensembl"/>
        </authorList>
    </citation>
    <scope>IDENTIFICATION</scope>
</reference>
<evidence type="ECO:0000256" key="5">
    <source>
        <dbReference type="ARBA" id="ARBA00022771"/>
    </source>
</evidence>
<dbReference type="Gene3D" id="3.30.160.60">
    <property type="entry name" value="Classic Zinc Finger"/>
    <property type="match status" value="5"/>
</dbReference>
<feature type="domain" description="C2H2-type" evidence="13">
    <location>
        <begin position="223"/>
        <end position="250"/>
    </location>
</feature>
<dbReference type="PANTHER" id="PTHR14003">
    <property type="entry name" value="TRANSCRIPTIONAL REPRESSOR PROTEIN YY"/>
    <property type="match status" value="1"/>
</dbReference>
<proteinExistence type="inferred from homology"/>
<dbReference type="FunFam" id="3.30.160.60:FF:000151">
    <property type="entry name" value="Zinc finger and SCAN domain-containing 21"/>
    <property type="match status" value="1"/>
</dbReference>
<organism evidence="14 15">
    <name type="scientific">Esox lucius</name>
    <name type="common">Northern pike</name>
    <dbReference type="NCBI Taxonomy" id="8010"/>
    <lineage>
        <taxon>Eukaryota</taxon>
        <taxon>Metazoa</taxon>
        <taxon>Chordata</taxon>
        <taxon>Craniata</taxon>
        <taxon>Vertebrata</taxon>
        <taxon>Euteleostomi</taxon>
        <taxon>Actinopterygii</taxon>
        <taxon>Neopterygii</taxon>
        <taxon>Teleostei</taxon>
        <taxon>Protacanthopterygii</taxon>
        <taxon>Esociformes</taxon>
        <taxon>Esocidae</taxon>
        <taxon>Esox</taxon>
    </lineage>
</organism>
<evidence type="ECO:0000256" key="6">
    <source>
        <dbReference type="ARBA" id="ARBA00022833"/>
    </source>
</evidence>
<keyword evidence="10" id="KW-0539">Nucleus</keyword>
<dbReference type="FunFam" id="3.30.160.60:FF:000264">
    <property type="entry name" value="Zinc finger protein 236"/>
    <property type="match status" value="1"/>
</dbReference>
<evidence type="ECO:0000313" key="14">
    <source>
        <dbReference type="Ensembl" id="ENSELUP00000038048.3"/>
    </source>
</evidence>
<evidence type="ECO:0000259" key="13">
    <source>
        <dbReference type="PROSITE" id="PS50157"/>
    </source>
</evidence>
<keyword evidence="5 11" id="KW-0863">Zinc-finger</keyword>
<protein>
    <recommendedName>
        <fullName evidence="13">C2H2-type domain-containing protein</fullName>
    </recommendedName>
</protein>
<accession>A0A3P9AAL7</accession>
<feature type="domain" description="C2H2-type" evidence="13">
    <location>
        <begin position="341"/>
        <end position="368"/>
    </location>
</feature>
<dbReference type="SUPFAM" id="SSF57667">
    <property type="entry name" value="beta-beta-alpha zinc fingers"/>
    <property type="match status" value="3"/>
</dbReference>
<feature type="domain" description="C2H2-type" evidence="13">
    <location>
        <begin position="195"/>
        <end position="223"/>
    </location>
</feature>
<keyword evidence="9" id="KW-0804">Transcription</keyword>
<dbReference type="AlphaFoldDB" id="A0A3P9AAL7"/>
<dbReference type="Ensembl" id="ENSELUT00000028075.3">
    <property type="protein sequence ID" value="ENSELUP00000038048.3"/>
    <property type="gene ID" value="ENSELUG00000017783.3"/>
</dbReference>
<sequence>MFGDEIFQKQLSTIIEIMVAASVSEIGKIFDECSAAVMPLKLVQQNQESSLLKSKLQRVHRIKTRQFCSFMEMLGKTSMEKMLMLINVSMVKTEKTATVVTKPRDCLHFHNYCTVLRSEKSRWIEDDLCHQSSPVSDSNGQTNTGPKSNAELLFEFDHQEEPSDPQPSDPQPSDPDKCNGQPLNQEQTPGRIGDIQNETCGKLFSLSSSLYYHQRTTHADKAFGCHVCSKAFREIANLKRHVNVHVRKGQVTVEKAFLCGVCHKSFSRPCNLRDHMTIHTGVKRFSCRICSKSFHLSNSLKDHMTLHTGERPYVCGLCDKSYCRARQLKAHAFVHTGEKPFTCDVYGKRFHLPRSFERHKTSHTTQKPPFLM</sequence>
<dbReference type="Proteomes" id="UP000265140">
    <property type="component" value="Chromosome 12"/>
</dbReference>
<evidence type="ECO:0000256" key="11">
    <source>
        <dbReference type="PROSITE-ProRule" id="PRU00042"/>
    </source>
</evidence>
<feature type="region of interest" description="Disordered" evidence="12">
    <location>
        <begin position="158"/>
        <end position="194"/>
    </location>
</feature>